<dbReference type="Proteomes" id="UP000307808">
    <property type="component" value="Unassembled WGS sequence"/>
</dbReference>
<dbReference type="SUPFAM" id="SSF52540">
    <property type="entry name" value="P-loop containing nucleoside triphosphate hydrolases"/>
    <property type="match status" value="1"/>
</dbReference>
<dbReference type="EMBL" id="SZPY01000001">
    <property type="protein sequence ID" value="TKI64809.1"/>
    <property type="molecule type" value="Genomic_DNA"/>
</dbReference>
<evidence type="ECO:0000313" key="1">
    <source>
        <dbReference type="EMBL" id="TKI64809.1"/>
    </source>
</evidence>
<name>A0A4U2YTQ8_9ACTN</name>
<dbReference type="OrthoDB" id="5243870at2"/>
<dbReference type="RefSeq" id="WP_137065263.1">
    <property type="nucleotide sequence ID" value="NZ_CP040748.1"/>
</dbReference>
<evidence type="ECO:0000313" key="2">
    <source>
        <dbReference type="Proteomes" id="UP000307808"/>
    </source>
</evidence>
<organism evidence="1 2">
    <name type="scientific">Nocardioides jishulii</name>
    <dbReference type="NCBI Taxonomy" id="2575440"/>
    <lineage>
        <taxon>Bacteria</taxon>
        <taxon>Bacillati</taxon>
        <taxon>Actinomycetota</taxon>
        <taxon>Actinomycetes</taxon>
        <taxon>Propionibacteriales</taxon>
        <taxon>Nocardioidaceae</taxon>
        <taxon>Nocardioides</taxon>
    </lineage>
</organism>
<keyword evidence="2" id="KW-1185">Reference proteome</keyword>
<protein>
    <submittedName>
        <fullName evidence="1">ParA family protein</fullName>
    </submittedName>
</protein>
<dbReference type="Gene3D" id="3.40.50.300">
    <property type="entry name" value="P-loop containing nucleotide triphosphate hydrolases"/>
    <property type="match status" value="1"/>
</dbReference>
<dbReference type="InterPro" id="IPR027417">
    <property type="entry name" value="P-loop_NTPase"/>
</dbReference>
<dbReference type="AlphaFoldDB" id="A0A4U2YTQ8"/>
<gene>
    <name evidence="1" type="ORF">FC770_06775</name>
</gene>
<comment type="caution">
    <text evidence="1">The sequence shown here is derived from an EMBL/GenBank/DDBJ whole genome shotgun (WGS) entry which is preliminary data.</text>
</comment>
<reference evidence="1 2" key="1">
    <citation type="submission" date="2019-04" db="EMBL/GenBank/DDBJ databases">
        <authorList>
            <person name="Dong K."/>
        </authorList>
    </citation>
    <scope>NUCLEOTIDE SEQUENCE [LARGE SCALE GENOMIC DNA]</scope>
    <source>
        <strain evidence="2">dk3543</strain>
    </source>
</reference>
<proteinExistence type="predicted"/>
<sequence>MSVVAVCSAKGAPGTTMAAQALAAVWPRPVALVDADPAGGDLLWRCRGVDGEPLDPDRGLLSLAAAARRDADETTLGEHLQETAVGTPVLVGITSQDQLTGIGSVWTQLPSLLAAHDTDVLIDCGRVTAGSASLPVALRADAMLFVVRPDIEGVAHLRSRLLQLRSSLRPGDGDGTPVLIAVATSYRDRDSAPHLQQLLEAEGIGGEVVGIVAHDPKAAQVFSSTRVGNPAKSLLARSAKVVAQRVASVSTPDRAGSV</sequence>
<accession>A0A4U2YTQ8</accession>